<organism evidence="2 3">
    <name type="scientific">Blattamonas nauphoetae</name>
    <dbReference type="NCBI Taxonomy" id="2049346"/>
    <lineage>
        <taxon>Eukaryota</taxon>
        <taxon>Metamonada</taxon>
        <taxon>Preaxostyla</taxon>
        <taxon>Oxymonadida</taxon>
        <taxon>Blattamonas</taxon>
    </lineage>
</organism>
<keyword evidence="3" id="KW-1185">Reference proteome</keyword>
<feature type="region of interest" description="Disordered" evidence="1">
    <location>
        <begin position="114"/>
        <end position="135"/>
    </location>
</feature>
<gene>
    <name evidence="2" type="ORF">BLNAU_11592</name>
</gene>
<accession>A0ABQ9XM14</accession>
<protein>
    <submittedName>
        <fullName evidence="2">Uncharacterized protein</fullName>
    </submittedName>
</protein>
<dbReference type="Proteomes" id="UP001281761">
    <property type="component" value="Unassembled WGS sequence"/>
</dbReference>
<sequence length="164" mass="19778">MTQRVKTQIGRGKHRRFLVFSPNRLNGTNFTTFSSSSLSLLKLFSPTRVPFHFLHKPNHFIRNVSKRSEFNCVSQSDLRHQFVRYHRLSFFSKKLIIFLRRKDTRQMPYLSHFSLPSSHHQRHNTSHSDKSNQSPQHHFNWGLFRRFRLLFLRGRSSSYHLLQR</sequence>
<comment type="caution">
    <text evidence="2">The sequence shown here is derived from an EMBL/GenBank/DDBJ whole genome shotgun (WGS) entry which is preliminary data.</text>
</comment>
<dbReference type="EMBL" id="JARBJD010000091">
    <property type="protein sequence ID" value="KAK2953458.1"/>
    <property type="molecule type" value="Genomic_DNA"/>
</dbReference>
<evidence type="ECO:0000313" key="2">
    <source>
        <dbReference type="EMBL" id="KAK2953458.1"/>
    </source>
</evidence>
<name>A0ABQ9XM14_9EUKA</name>
<evidence type="ECO:0000313" key="3">
    <source>
        <dbReference type="Proteomes" id="UP001281761"/>
    </source>
</evidence>
<reference evidence="2 3" key="1">
    <citation type="journal article" date="2022" name="bioRxiv">
        <title>Genomics of Preaxostyla Flagellates Illuminates Evolutionary Transitions and the Path Towards Mitochondrial Loss.</title>
        <authorList>
            <person name="Novak L.V.F."/>
            <person name="Treitli S.C."/>
            <person name="Pyrih J."/>
            <person name="Halakuc P."/>
            <person name="Pipaliya S.V."/>
            <person name="Vacek V."/>
            <person name="Brzon O."/>
            <person name="Soukal P."/>
            <person name="Eme L."/>
            <person name="Dacks J.B."/>
            <person name="Karnkowska A."/>
            <person name="Elias M."/>
            <person name="Hampl V."/>
        </authorList>
    </citation>
    <scope>NUCLEOTIDE SEQUENCE [LARGE SCALE GENOMIC DNA]</scope>
    <source>
        <strain evidence="2">NAU3</strain>
        <tissue evidence="2">Gut</tissue>
    </source>
</reference>
<evidence type="ECO:0000256" key="1">
    <source>
        <dbReference type="SAM" id="MobiDB-lite"/>
    </source>
</evidence>
<proteinExistence type="predicted"/>